<evidence type="ECO:0000256" key="6">
    <source>
        <dbReference type="ARBA" id="ARBA00022771"/>
    </source>
</evidence>
<dbReference type="GO" id="GO:0005829">
    <property type="term" value="C:cytosol"/>
    <property type="evidence" value="ECO:0007669"/>
    <property type="project" value="TreeGrafter"/>
</dbReference>
<dbReference type="InterPro" id="IPR018200">
    <property type="entry name" value="USP_CS"/>
</dbReference>
<proteinExistence type="inferred from homology"/>
<comment type="similarity">
    <text evidence="2">Belongs to the peptidase C19 family.</text>
</comment>
<dbReference type="Gene3D" id="6.10.140.2220">
    <property type="match status" value="1"/>
</dbReference>
<dbReference type="CDD" id="cd02661">
    <property type="entry name" value="Peptidase_C19E"/>
    <property type="match status" value="1"/>
</dbReference>
<dbReference type="PROSITE" id="PS00972">
    <property type="entry name" value="USP_1"/>
    <property type="match status" value="1"/>
</dbReference>
<evidence type="ECO:0000259" key="14">
    <source>
        <dbReference type="PROSITE" id="PS50235"/>
    </source>
</evidence>
<name>A0A8J4VNZ4_9ROSI</name>
<dbReference type="SUPFAM" id="SSF54001">
    <property type="entry name" value="Cysteine proteinases"/>
    <property type="match status" value="1"/>
</dbReference>
<dbReference type="SUPFAM" id="SSF144232">
    <property type="entry name" value="HIT/MYND zinc finger-like"/>
    <property type="match status" value="1"/>
</dbReference>
<evidence type="ECO:0000256" key="13">
    <source>
        <dbReference type="SAM" id="Phobius"/>
    </source>
</evidence>
<evidence type="ECO:0000256" key="5">
    <source>
        <dbReference type="ARBA" id="ARBA00022723"/>
    </source>
</evidence>
<dbReference type="Pfam" id="PF01753">
    <property type="entry name" value="zf-MYND"/>
    <property type="match status" value="1"/>
</dbReference>
<organism evidence="16 17">
    <name type="scientific">Castanea mollissima</name>
    <name type="common">Chinese chestnut</name>
    <dbReference type="NCBI Taxonomy" id="60419"/>
    <lineage>
        <taxon>Eukaryota</taxon>
        <taxon>Viridiplantae</taxon>
        <taxon>Streptophyta</taxon>
        <taxon>Embryophyta</taxon>
        <taxon>Tracheophyta</taxon>
        <taxon>Spermatophyta</taxon>
        <taxon>Magnoliopsida</taxon>
        <taxon>eudicotyledons</taxon>
        <taxon>Gunneridae</taxon>
        <taxon>Pentapetalae</taxon>
        <taxon>rosids</taxon>
        <taxon>fabids</taxon>
        <taxon>Fagales</taxon>
        <taxon>Fagaceae</taxon>
        <taxon>Castanea</taxon>
    </lineage>
</organism>
<feature type="compositionally biased region" description="Low complexity" evidence="12">
    <location>
        <begin position="61"/>
        <end position="84"/>
    </location>
</feature>
<evidence type="ECO:0000259" key="15">
    <source>
        <dbReference type="PROSITE" id="PS50865"/>
    </source>
</evidence>
<keyword evidence="6 11" id="KW-0863">Zinc-finger</keyword>
<dbReference type="InterPro" id="IPR038765">
    <property type="entry name" value="Papain-like_cys_pep_sf"/>
</dbReference>
<feature type="domain" description="MYND-type" evidence="15">
    <location>
        <begin position="100"/>
        <end position="137"/>
    </location>
</feature>
<dbReference type="GO" id="GO:0006508">
    <property type="term" value="P:proteolysis"/>
    <property type="evidence" value="ECO:0007669"/>
    <property type="project" value="UniProtKB-KW"/>
</dbReference>
<dbReference type="OrthoDB" id="420187at2759"/>
<dbReference type="InterPro" id="IPR050164">
    <property type="entry name" value="Peptidase_C19"/>
</dbReference>
<dbReference type="InterPro" id="IPR028889">
    <property type="entry name" value="USP"/>
</dbReference>
<evidence type="ECO:0000256" key="12">
    <source>
        <dbReference type="SAM" id="MobiDB-lite"/>
    </source>
</evidence>
<dbReference type="PROSITE" id="PS01360">
    <property type="entry name" value="ZF_MYND_1"/>
    <property type="match status" value="1"/>
</dbReference>
<dbReference type="InterPro" id="IPR002893">
    <property type="entry name" value="Znf_MYND"/>
</dbReference>
<dbReference type="FunFam" id="6.10.140.2220:FF:000006">
    <property type="entry name" value="Ubiquitin carboxyl-terminal hydrolase 15"/>
    <property type="match status" value="1"/>
</dbReference>
<dbReference type="Pfam" id="PF00443">
    <property type="entry name" value="UCH"/>
    <property type="match status" value="1"/>
</dbReference>
<comment type="caution">
    <text evidence="16">The sequence shown here is derived from an EMBL/GenBank/DDBJ whole genome shotgun (WGS) entry which is preliminary data.</text>
</comment>
<feature type="region of interest" description="Disordered" evidence="12">
    <location>
        <begin position="583"/>
        <end position="603"/>
    </location>
</feature>
<keyword evidence="5" id="KW-0479">Metal-binding</keyword>
<dbReference type="EMBL" id="JRKL02003041">
    <property type="protein sequence ID" value="KAF3956594.1"/>
    <property type="molecule type" value="Genomic_DNA"/>
</dbReference>
<keyword evidence="9" id="KW-0788">Thiol protease</keyword>
<keyword evidence="13" id="KW-0812">Transmembrane</keyword>
<evidence type="ECO:0000256" key="8">
    <source>
        <dbReference type="ARBA" id="ARBA00022801"/>
    </source>
</evidence>
<reference evidence="16" key="1">
    <citation type="submission" date="2020-03" db="EMBL/GenBank/DDBJ databases">
        <title>Castanea mollissima Vanexum genome sequencing.</title>
        <authorList>
            <person name="Staton M."/>
        </authorList>
    </citation>
    <scope>NUCLEOTIDE SEQUENCE</scope>
    <source>
        <tissue evidence="16">Leaf</tissue>
    </source>
</reference>
<dbReference type="GO" id="GO:0016579">
    <property type="term" value="P:protein deubiquitination"/>
    <property type="evidence" value="ECO:0007669"/>
    <property type="project" value="InterPro"/>
</dbReference>
<evidence type="ECO:0000256" key="10">
    <source>
        <dbReference type="ARBA" id="ARBA00022833"/>
    </source>
</evidence>
<dbReference type="FunFam" id="3.90.70.10:FF:000026">
    <property type="entry name" value="Ubiquitin carboxyl-terminal hydrolase 15"/>
    <property type="match status" value="1"/>
</dbReference>
<dbReference type="GO" id="GO:0005634">
    <property type="term" value="C:nucleus"/>
    <property type="evidence" value="ECO:0007669"/>
    <property type="project" value="TreeGrafter"/>
</dbReference>
<evidence type="ECO:0000256" key="1">
    <source>
        <dbReference type="ARBA" id="ARBA00000707"/>
    </source>
</evidence>
<feature type="region of interest" description="Disordered" evidence="12">
    <location>
        <begin position="51"/>
        <end position="99"/>
    </location>
</feature>
<dbReference type="GO" id="GO:0008270">
    <property type="term" value="F:zinc ion binding"/>
    <property type="evidence" value="ECO:0007669"/>
    <property type="project" value="UniProtKB-KW"/>
</dbReference>
<evidence type="ECO:0000313" key="16">
    <source>
        <dbReference type="EMBL" id="KAF3956594.1"/>
    </source>
</evidence>
<dbReference type="Gene3D" id="3.90.70.10">
    <property type="entry name" value="Cysteine proteinases"/>
    <property type="match status" value="1"/>
</dbReference>
<dbReference type="PANTHER" id="PTHR24006">
    <property type="entry name" value="UBIQUITIN CARBOXYL-TERMINAL HYDROLASE"/>
    <property type="match status" value="1"/>
</dbReference>
<sequence length="799" mass="88499">MLVSGGGGGVDLNWFLHFLFTLFIIAVGLLHLVKNTASKYFEVDANFESNPPRDSSMVIQSSSTTTNNSSCPSPTSTSTSTSSPDHLHRSSPMPNEDSACAHCRNPATKKCSRCKAVRYCSQKCQEAHWKSGHKTKCKDLRPSGVNSTAGSGRKTSGLGGKSCSGIALVPAHGRGISKLIKQPKKILFPYEEFVNFFNWDKPGFPPCGLLNCGNSCYANVVLQCLAFTRPLVAYLLEKGHRKECDRDDWCFLCEFQIHVERASQSSQAFSPMNILSHLPNIGVNLGYGRQEDAHEFMRFAIDTMQSVCLDEFGGEKAVDSSSQETTLIQHIFGGHLQSQVICTKCNNISNQYESMMDLTVEIHGDAASLEECLEQFTAKECLNGENMYKCDCCNDYVKAWKRLTVKKAPNILTIALKRFQIEFENVSQNSSLSICNFLQSGRFGKLNKRVTFPETLDLSPYMSEPGDGTDVYKLYAVVVHLDLLNASFYGHYNCYTKDFCGNWYKIDDCKVTSVELKEVLSQEAYMLFYCRVSARPSCLRPIEPSVEQQQRQMGQVTAAPCLKEQVECSTTVESLNHMNGFAVSSDDSSPHPKVSSCEEESSTGINPVALKENHKDMEVVYVESSSVSKEVASCETESYFGISIEDLREDPEDINTTNSGSHTPISVEFSSHEKESSAAFNSVAGREDLEDVNMADSEWCPVELKEVSCSEMDPVSMDCKFVREDSGDKEVESRPSVAKHAEVYGNGHIDQSEIPCREEHARKPVAAETHKLKRVPPLHNSDCADGNGAKRVGIMGDSF</sequence>
<keyword evidence="13" id="KW-0472">Membrane</keyword>
<accession>A0A8J4VNZ4</accession>
<dbReference type="Proteomes" id="UP000737018">
    <property type="component" value="Unassembled WGS sequence"/>
</dbReference>
<feature type="transmembrane region" description="Helical" evidence="13">
    <location>
        <begin position="12"/>
        <end position="33"/>
    </location>
</feature>
<evidence type="ECO:0000256" key="3">
    <source>
        <dbReference type="ARBA" id="ARBA00012759"/>
    </source>
</evidence>
<comment type="catalytic activity">
    <reaction evidence="1">
        <text>Thiol-dependent hydrolysis of ester, thioester, amide, peptide and isopeptide bonds formed by the C-terminal Gly of ubiquitin (a 76-residue protein attached to proteins as an intracellular targeting signal).</text>
        <dbReference type="EC" id="3.4.19.12"/>
    </reaction>
</comment>
<gene>
    <name evidence="16" type="ORF">CMV_018287</name>
</gene>
<dbReference type="GO" id="GO:0004843">
    <property type="term" value="F:cysteine-type deubiquitinase activity"/>
    <property type="evidence" value="ECO:0007669"/>
    <property type="project" value="UniProtKB-EC"/>
</dbReference>
<dbReference type="PROSITE" id="PS50235">
    <property type="entry name" value="USP_3"/>
    <property type="match status" value="1"/>
</dbReference>
<keyword evidence="7" id="KW-0833">Ubl conjugation pathway</keyword>
<feature type="compositionally biased region" description="Polar residues" evidence="12">
    <location>
        <begin position="51"/>
        <end position="60"/>
    </location>
</feature>
<keyword evidence="13" id="KW-1133">Transmembrane helix</keyword>
<evidence type="ECO:0000313" key="17">
    <source>
        <dbReference type="Proteomes" id="UP000737018"/>
    </source>
</evidence>
<evidence type="ECO:0000256" key="4">
    <source>
        <dbReference type="ARBA" id="ARBA00022670"/>
    </source>
</evidence>
<evidence type="ECO:0000256" key="2">
    <source>
        <dbReference type="ARBA" id="ARBA00009085"/>
    </source>
</evidence>
<dbReference type="EC" id="3.4.19.12" evidence="3"/>
<keyword evidence="8" id="KW-0378">Hydrolase</keyword>
<keyword evidence="10" id="KW-0862">Zinc</keyword>
<protein>
    <recommendedName>
        <fullName evidence="3">ubiquitinyl hydrolase 1</fullName>
        <ecNumber evidence="3">3.4.19.12</ecNumber>
    </recommendedName>
</protein>
<evidence type="ECO:0000256" key="9">
    <source>
        <dbReference type="ARBA" id="ARBA00022807"/>
    </source>
</evidence>
<dbReference type="AlphaFoldDB" id="A0A8J4VNZ4"/>
<keyword evidence="17" id="KW-1185">Reference proteome</keyword>
<evidence type="ECO:0000256" key="7">
    <source>
        <dbReference type="ARBA" id="ARBA00022786"/>
    </source>
</evidence>
<dbReference type="InterPro" id="IPR001394">
    <property type="entry name" value="Peptidase_C19_UCH"/>
</dbReference>
<feature type="domain" description="USP" evidence="14">
    <location>
        <begin position="207"/>
        <end position="532"/>
    </location>
</feature>
<dbReference type="PANTHER" id="PTHR24006:SF677">
    <property type="entry name" value="UBIQUITIN CARBOXYL-TERMINAL HYDROLASE 19"/>
    <property type="match status" value="1"/>
</dbReference>
<evidence type="ECO:0000256" key="11">
    <source>
        <dbReference type="PROSITE-ProRule" id="PRU00134"/>
    </source>
</evidence>
<keyword evidence="4" id="KW-0645">Protease</keyword>
<dbReference type="PROSITE" id="PS50865">
    <property type="entry name" value="ZF_MYND_2"/>
    <property type="match status" value="1"/>
</dbReference>